<dbReference type="Proteomes" id="UP000230821">
    <property type="component" value="Unassembled WGS sequence"/>
</dbReference>
<feature type="domain" description="Helix-hairpin-helix DNA-binding motif class 1" evidence="2">
    <location>
        <begin position="72"/>
        <end position="91"/>
    </location>
</feature>
<evidence type="ECO:0000313" key="4">
    <source>
        <dbReference type="Proteomes" id="UP000230821"/>
    </source>
</evidence>
<dbReference type="InterPro" id="IPR051675">
    <property type="entry name" value="Endo/Exo/Phosphatase_dom_1"/>
</dbReference>
<organism evidence="3 4">
    <name type="scientific">candidate division KSB3 bacterium</name>
    <dbReference type="NCBI Taxonomy" id="2044937"/>
    <lineage>
        <taxon>Bacteria</taxon>
        <taxon>candidate division KSB3</taxon>
    </lineage>
</organism>
<dbReference type="InterPro" id="IPR003583">
    <property type="entry name" value="Hlx-hairpin-Hlx_DNA-bd_motif"/>
</dbReference>
<dbReference type="GO" id="GO:0015627">
    <property type="term" value="C:type II protein secretion system complex"/>
    <property type="evidence" value="ECO:0007669"/>
    <property type="project" value="TreeGrafter"/>
</dbReference>
<dbReference type="GO" id="GO:0003677">
    <property type="term" value="F:DNA binding"/>
    <property type="evidence" value="ECO:0007669"/>
    <property type="project" value="InterPro"/>
</dbReference>
<dbReference type="Pfam" id="PF12836">
    <property type="entry name" value="HHH_3"/>
    <property type="match status" value="1"/>
</dbReference>
<name>A0A2G6KDE6_9BACT</name>
<accession>A0A2G6KDE6</accession>
<evidence type="ECO:0000256" key="1">
    <source>
        <dbReference type="SAM" id="MobiDB-lite"/>
    </source>
</evidence>
<evidence type="ECO:0000259" key="2">
    <source>
        <dbReference type="SMART" id="SM00278"/>
    </source>
</evidence>
<gene>
    <name evidence="3" type="ORF">CSA56_11080</name>
</gene>
<dbReference type="AlphaFoldDB" id="A0A2G6KDE6"/>
<dbReference type="Gene3D" id="1.10.150.320">
    <property type="entry name" value="Photosystem II 12 kDa extrinsic protein"/>
    <property type="match status" value="1"/>
</dbReference>
<dbReference type="GO" id="GO:0015628">
    <property type="term" value="P:protein secretion by the type II secretion system"/>
    <property type="evidence" value="ECO:0007669"/>
    <property type="project" value="TreeGrafter"/>
</dbReference>
<dbReference type="GO" id="GO:0006281">
    <property type="term" value="P:DNA repair"/>
    <property type="evidence" value="ECO:0007669"/>
    <property type="project" value="InterPro"/>
</dbReference>
<feature type="compositionally biased region" description="Basic residues" evidence="1">
    <location>
        <begin position="108"/>
        <end position="119"/>
    </location>
</feature>
<evidence type="ECO:0000313" key="3">
    <source>
        <dbReference type="EMBL" id="PIE33687.1"/>
    </source>
</evidence>
<feature type="region of interest" description="Disordered" evidence="1">
    <location>
        <begin position="81"/>
        <end position="119"/>
    </location>
</feature>
<feature type="compositionally biased region" description="Basic and acidic residues" evidence="1">
    <location>
        <begin position="91"/>
        <end position="107"/>
    </location>
</feature>
<dbReference type="SUPFAM" id="SSF47781">
    <property type="entry name" value="RuvA domain 2-like"/>
    <property type="match status" value="1"/>
</dbReference>
<dbReference type="EMBL" id="PDSK01000096">
    <property type="protein sequence ID" value="PIE33687.1"/>
    <property type="molecule type" value="Genomic_DNA"/>
</dbReference>
<feature type="domain" description="Helix-hairpin-helix DNA-binding motif class 1" evidence="2">
    <location>
        <begin position="46"/>
        <end position="65"/>
    </location>
</feature>
<dbReference type="InterPro" id="IPR010994">
    <property type="entry name" value="RuvA_2-like"/>
</dbReference>
<reference evidence="3 4" key="1">
    <citation type="submission" date="2017-10" db="EMBL/GenBank/DDBJ databases">
        <title>Novel microbial diversity and functional potential in the marine mammal oral microbiome.</title>
        <authorList>
            <person name="Dudek N.K."/>
            <person name="Sun C.L."/>
            <person name="Burstein D."/>
            <person name="Kantor R.S."/>
            <person name="Aliaga Goltsman D.S."/>
            <person name="Bik E.M."/>
            <person name="Thomas B.C."/>
            <person name="Banfield J.F."/>
            <person name="Relman D.A."/>
        </authorList>
    </citation>
    <scope>NUCLEOTIDE SEQUENCE [LARGE SCALE GENOMIC DNA]</scope>
    <source>
        <strain evidence="3">DOLJORAL78_47_16</strain>
    </source>
</reference>
<protein>
    <recommendedName>
        <fullName evidence="2">Helix-hairpin-helix DNA-binding motif class 1 domain-containing protein</fullName>
    </recommendedName>
</protein>
<feature type="region of interest" description="Disordered" evidence="1">
    <location>
        <begin position="1"/>
        <end position="35"/>
    </location>
</feature>
<dbReference type="SMART" id="SM00278">
    <property type="entry name" value="HhH1"/>
    <property type="match status" value="2"/>
</dbReference>
<dbReference type="PANTHER" id="PTHR21180:SF32">
    <property type="entry name" value="ENDONUCLEASE_EXONUCLEASE_PHOSPHATASE FAMILY DOMAIN-CONTAINING PROTEIN 1"/>
    <property type="match status" value="1"/>
</dbReference>
<comment type="caution">
    <text evidence="3">The sequence shown here is derived from an EMBL/GenBank/DDBJ whole genome shotgun (WGS) entry which is preliminary data.</text>
</comment>
<proteinExistence type="predicted"/>
<dbReference type="PANTHER" id="PTHR21180">
    <property type="entry name" value="ENDONUCLEASE/EXONUCLEASE/PHOSPHATASE FAMILY DOMAIN-CONTAINING PROTEIN 1"/>
    <property type="match status" value="1"/>
</dbReference>
<sequence length="119" mass="13303">MCAFAADKKSTTKKSEEAKSAKKKEATEKSAKTKETLIDVNKATLKELEILPGIGPKLAQAIIDSRPYEYAEDLLEVKGIGEKKTKKKKETKQEKEAEEKKATEKKKTTTKKTTTTKKK</sequence>